<sequence>MFPSQQALKNNFIVPSPAKDAAPTGANLYARFAIAGALCCGITHGAITPVDVVKTRIQLSPEVYNKGMIAGFRQVVQAEGAGALLTGFGPTAAGYFLQGAFKFGGYEFWKKTFIDLIGVEKASENRTAIYLGSSAIAEFFADVALCPLEATRIRLVSQPSFATGLLSGFTRILKEEGAIKGFYSGFGPILFKQVPYTMAKFVVYERTTELILKNIDTPKDQLSPSVMTTVNLGSGIVAGTVAAIVSQPADTLLSKINKQKGVEGESLTSRLIGMAKQLGPKGLFLGLGPRIVMVATLTAGQFAIYGDIKRVLGATNGVEIAKTN</sequence>
<dbReference type="SUPFAM" id="SSF103506">
    <property type="entry name" value="Mitochondrial carrier"/>
    <property type="match status" value="1"/>
</dbReference>
<reference evidence="12" key="1">
    <citation type="journal article" date="2016" name="Proc. Natl. Acad. Sci. U.S.A.">
        <title>Lipid metabolic changes in an early divergent fungus govern the establishment of a mutualistic symbiosis with endobacteria.</title>
        <authorList>
            <person name="Lastovetsky O.A."/>
            <person name="Gaspar M.L."/>
            <person name="Mondo S.J."/>
            <person name="LaButti K.M."/>
            <person name="Sandor L."/>
            <person name="Grigoriev I.V."/>
            <person name="Henry S.A."/>
            <person name="Pawlowska T.E."/>
        </authorList>
    </citation>
    <scope>NUCLEOTIDE SEQUENCE [LARGE SCALE GENOMIC DNA]</scope>
    <source>
        <strain evidence="12">ATCC 52814</strain>
    </source>
</reference>
<evidence type="ECO:0000256" key="4">
    <source>
        <dbReference type="ARBA" id="ARBA00022692"/>
    </source>
</evidence>
<evidence type="ECO:0000313" key="12">
    <source>
        <dbReference type="EMBL" id="ORE04761.1"/>
    </source>
</evidence>
<dbReference type="PRINTS" id="PR00926">
    <property type="entry name" value="MITOCARRIER"/>
</dbReference>
<evidence type="ECO:0000256" key="6">
    <source>
        <dbReference type="ARBA" id="ARBA00022792"/>
    </source>
</evidence>
<keyword evidence="8" id="KW-0496">Mitochondrion</keyword>
<accession>A0A1X0QYF0</accession>
<evidence type="ECO:0000256" key="8">
    <source>
        <dbReference type="ARBA" id="ARBA00023128"/>
    </source>
</evidence>
<dbReference type="VEuPathDB" id="FungiDB:BCV72DRAFT_210671"/>
<proteinExistence type="inferred from homology"/>
<dbReference type="InterPro" id="IPR002067">
    <property type="entry name" value="MCP"/>
</dbReference>
<dbReference type="InterPro" id="IPR018108">
    <property type="entry name" value="MCP_transmembrane"/>
</dbReference>
<dbReference type="OrthoDB" id="427452at2759"/>
<evidence type="ECO:0000256" key="7">
    <source>
        <dbReference type="ARBA" id="ARBA00022989"/>
    </source>
</evidence>
<dbReference type="PANTHER" id="PTHR45671">
    <property type="entry name" value="SOLUTE CARRIER FAMILY 25 (MITOCHONDRIAL CARRIER PHOSPHATE CARRIER), MEMBER 3, LIKE-RELATED-RELATED"/>
    <property type="match status" value="1"/>
</dbReference>
<evidence type="ECO:0000256" key="9">
    <source>
        <dbReference type="ARBA" id="ARBA00023136"/>
    </source>
</evidence>
<comment type="similarity">
    <text evidence="2 11">Belongs to the mitochondrial carrier (TC 2.A.29) family.</text>
</comment>
<dbReference type="FunFam" id="1.50.40.10:FF:000024">
    <property type="entry name" value="MIR1p Mitochondrial phosphate carrier"/>
    <property type="match status" value="1"/>
</dbReference>
<evidence type="ECO:0000256" key="10">
    <source>
        <dbReference type="PROSITE-ProRule" id="PRU00282"/>
    </source>
</evidence>
<comment type="subcellular location">
    <subcellularLocation>
        <location evidence="1">Mitochondrion inner membrane</location>
        <topology evidence="1">Multi-pass membrane protein</topology>
    </subcellularLocation>
</comment>
<evidence type="ECO:0000256" key="1">
    <source>
        <dbReference type="ARBA" id="ARBA00004448"/>
    </source>
</evidence>
<dbReference type="Pfam" id="PF00153">
    <property type="entry name" value="Mito_carr"/>
    <property type="match status" value="3"/>
</dbReference>
<dbReference type="GO" id="GO:0005743">
    <property type="term" value="C:mitochondrial inner membrane"/>
    <property type="evidence" value="ECO:0007669"/>
    <property type="project" value="UniProtKB-SubCell"/>
</dbReference>
<feature type="repeat" description="Solcar" evidence="10">
    <location>
        <begin position="125"/>
        <end position="210"/>
    </location>
</feature>
<keyword evidence="9 10" id="KW-0472">Membrane</keyword>
<name>A0A1X0QYF0_RHIZD</name>
<keyword evidence="3 11" id="KW-0813">Transport</keyword>
<organism evidence="12">
    <name type="scientific">Rhizopus microsporus var. microsporus</name>
    <dbReference type="NCBI Taxonomy" id="86635"/>
    <lineage>
        <taxon>Eukaryota</taxon>
        <taxon>Fungi</taxon>
        <taxon>Fungi incertae sedis</taxon>
        <taxon>Mucoromycota</taxon>
        <taxon>Mucoromycotina</taxon>
        <taxon>Mucoromycetes</taxon>
        <taxon>Mucorales</taxon>
        <taxon>Mucorineae</taxon>
        <taxon>Rhizopodaceae</taxon>
        <taxon>Rhizopus</taxon>
    </lineage>
</organism>
<dbReference type="PROSITE" id="PS50920">
    <property type="entry name" value="SOLCAR"/>
    <property type="match status" value="3"/>
</dbReference>
<dbReference type="InterPro" id="IPR044677">
    <property type="entry name" value="SLC25A3/Pic2/Mir1-like"/>
</dbReference>
<dbReference type="AlphaFoldDB" id="A0A1X0QYF0"/>
<keyword evidence="5" id="KW-0677">Repeat</keyword>
<dbReference type="Proteomes" id="UP000242414">
    <property type="component" value="Unassembled WGS sequence"/>
</dbReference>
<dbReference type="PANTHER" id="PTHR45671:SF12">
    <property type="entry name" value="MITOCHONDRIAL PHOSPHATE CARRIER PROTEIN"/>
    <property type="match status" value="1"/>
</dbReference>
<protein>
    <submittedName>
        <fullName evidence="12">Mitochondrial carrier</fullName>
    </submittedName>
</protein>
<feature type="repeat" description="Solcar" evidence="10">
    <location>
        <begin position="226"/>
        <end position="311"/>
    </location>
</feature>
<dbReference type="Gene3D" id="1.50.40.10">
    <property type="entry name" value="Mitochondrial carrier domain"/>
    <property type="match status" value="1"/>
</dbReference>
<gene>
    <name evidence="12" type="ORF">BCV72DRAFT_210671</name>
</gene>
<dbReference type="GO" id="GO:1990547">
    <property type="term" value="P:mitochondrial phosphate ion transmembrane transport"/>
    <property type="evidence" value="ECO:0007669"/>
    <property type="project" value="InterPro"/>
</dbReference>
<evidence type="ECO:0000256" key="5">
    <source>
        <dbReference type="ARBA" id="ARBA00022737"/>
    </source>
</evidence>
<dbReference type="InterPro" id="IPR023395">
    <property type="entry name" value="MCP_dom_sf"/>
</dbReference>
<keyword evidence="7" id="KW-1133">Transmembrane helix</keyword>
<dbReference type="EMBL" id="KV921962">
    <property type="protein sequence ID" value="ORE04761.1"/>
    <property type="molecule type" value="Genomic_DNA"/>
</dbReference>
<keyword evidence="4 10" id="KW-0812">Transmembrane</keyword>
<dbReference type="GO" id="GO:0005315">
    <property type="term" value="F:phosphate transmembrane transporter activity"/>
    <property type="evidence" value="ECO:0007669"/>
    <property type="project" value="InterPro"/>
</dbReference>
<keyword evidence="6" id="KW-0999">Mitochondrion inner membrane</keyword>
<evidence type="ECO:0000256" key="3">
    <source>
        <dbReference type="ARBA" id="ARBA00022448"/>
    </source>
</evidence>
<evidence type="ECO:0000256" key="2">
    <source>
        <dbReference type="ARBA" id="ARBA00006375"/>
    </source>
</evidence>
<feature type="repeat" description="Solcar" evidence="10">
    <location>
        <begin position="27"/>
        <end position="112"/>
    </location>
</feature>
<evidence type="ECO:0000256" key="11">
    <source>
        <dbReference type="RuleBase" id="RU000488"/>
    </source>
</evidence>